<dbReference type="GO" id="GO:0008270">
    <property type="term" value="F:zinc ion binding"/>
    <property type="evidence" value="ECO:0007669"/>
    <property type="project" value="UniProtKB-KW"/>
</dbReference>
<keyword evidence="9" id="KW-0862">Zinc</keyword>
<name>A0A2G2XWN4_CAPAN</name>
<dbReference type="PANTHER" id="PTHR11685">
    <property type="entry name" value="RBR FAMILY RING FINGER AND IBR DOMAIN-CONTAINING"/>
    <property type="match status" value="1"/>
</dbReference>
<evidence type="ECO:0000313" key="11">
    <source>
        <dbReference type="EMBL" id="PHT61917.1"/>
    </source>
</evidence>
<dbReference type="InterPro" id="IPR002867">
    <property type="entry name" value="IBR_dom"/>
</dbReference>
<dbReference type="GO" id="GO:0006511">
    <property type="term" value="P:ubiquitin-dependent protein catabolic process"/>
    <property type="evidence" value="ECO:0000318"/>
    <property type="project" value="GO_Central"/>
</dbReference>
<evidence type="ECO:0000256" key="6">
    <source>
        <dbReference type="ARBA" id="ARBA00022737"/>
    </source>
</evidence>
<dbReference type="AlphaFoldDB" id="A0A2G2XWN4"/>
<evidence type="ECO:0000256" key="9">
    <source>
        <dbReference type="ARBA" id="ARBA00022833"/>
    </source>
</evidence>
<evidence type="ECO:0000259" key="10">
    <source>
        <dbReference type="PROSITE" id="PS51873"/>
    </source>
</evidence>
<keyword evidence="8" id="KW-0833">Ubl conjugation pathway</keyword>
<dbReference type="Gramene" id="PHT61917">
    <property type="protein sequence ID" value="PHT61917"/>
    <property type="gene ID" value="T459_34230"/>
</dbReference>
<dbReference type="Pfam" id="PF14244">
    <property type="entry name" value="Retrotran_gag_3"/>
    <property type="match status" value="1"/>
</dbReference>
<dbReference type="InterPro" id="IPR044066">
    <property type="entry name" value="TRIAD_supradom"/>
</dbReference>
<dbReference type="Gene3D" id="3.30.40.10">
    <property type="entry name" value="Zinc/RING finger domain, C3HC4 (zinc finger)"/>
    <property type="match status" value="1"/>
</dbReference>
<keyword evidence="4" id="KW-0808">Transferase</keyword>
<sequence>MSTITTQVIDCATANNSLETFSPLYHHPSDSSGTQLVNSIFYEKGYAGWSRALVIALSAKNKLSLIDGTLSEPAVSTARHKLWSRLIGFPPDFKFTKSQQMASNNAGSPTHKQYKNPISINYITSHSYCKNCIAKYISSKLQENISRISCPVTACNGELEPQSCGSILPYDVFVKWGDALCESMILVSEKFYCPFKDCSALLIDECAGENMVIDQSECPECRKLFCAKCKVPWHSGFVCEEFDKLNNDEREVEGLQLMKLAKSQGWQRCPSCMMYVEKSEGVDVNFVTTVQLTQMDISETS</sequence>
<accession>A0A2G2XWN4</accession>
<dbReference type="GO" id="GO:0000151">
    <property type="term" value="C:ubiquitin ligase complex"/>
    <property type="evidence" value="ECO:0000318"/>
    <property type="project" value="GO_Central"/>
</dbReference>
<evidence type="ECO:0000256" key="4">
    <source>
        <dbReference type="ARBA" id="ARBA00022679"/>
    </source>
</evidence>
<protein>
    <recommendedName>
        <fullName evidence="3">RBR-type E3 ubiquitin transferase</fullName>
        <ecNumber evidence="3">2.3.2.31</ecNumber>
    </recommendedName>
</protein>
<reference evidence="11 12" key="2">
    <citation type="journal article" date="2017" name="Genome Biol.">
        <title>New reference genome sequences of hot pepper reveal the massive evolution of plant disease-resistance genes by retroduplication.</title>
        <authorList>
            <person name="Kim S."/>
            <person name="Park J."/>
            <person name="Yeom S.I."/>
            <person name="Kim Y.M."/>
            <person name="Seo E."/>
            <person name="Kim K.T."/>
            <person name="Kim M.S."/>
            <person name="Lee J.M."/>
            <person name="Cheong K."/>
            <person name="Shin H.S."/>
            <person name="Kim S.B."/>
            <person name="Han K."/>
            <person name="Lee J."/>
            <person name="Park M."/>
            <person name="Lee H.A."/>
            <person name="Lee H.Y."/>
            <person name="Lee Y."/>
            <person name="Oh S."/>
            <person name="Lee J.H."/>
            <person name="Choi E."/>
            <person name="Choi E."/>
            <person name="Lee S.E."/>
            <person name="Jeon J."/>
            <person name="Kim H."/>
            <person name="Choi G."/>
            <person name="Song H."/>
            <person name="Lee J."/>
            <person name="Lee S.C."/>
            <person name="Kwon J.K."/>
            <person name="Lee H.Y."/>
            <person name="Koo N."/>
            <person name="Hong Y."/>
            <person name="Kim R.W."/>
            <person name="Kang W.H."/>
            <person name="Huh J.H."/>
            <person name="Kang B.C."/>
            <person name="Yang T.J."/>
            <person name="Lee Y.H."/>
            <person name="Bennetzen J.L."/>
            <person name="Choi D."/>
        </authorList>
    </citation>
    <scope>NUCLEOTIDE SEQUENCE [LARGE SCALE GENOMIC DNA]</scope>
    <source>
        <strain evidence="12">cv. CM334</strain>
    </source>
</reference>
<feature type="domain" description="RING-type" evidence="10">
    <location>
        <begin position="98"/>
        <end position="301"/>
    </location>
</feature>
<evidence type="ECO:0000256" key="5">
    <source>
        <dbReference type="ARBA" id="ARBA00022723"/>
    </source>
</evidence>
<evidence type="ECO:0000256" key="2">
    <source>
        <dbReference type="ARBA" id="ARBA00001947"/>
    </source>
</evidence>
<evidence type="ECO:0000256" key="1">
    <source>
        <dbReference type="ARBA" id="ARBA00001798"/>
    </source>
</evidence>
<evidence type="ECO:0000256" key="7">
    <source>
        <dbReference type="ARBA" id="ARBA00022771"/>
    </source>
</evidence>
<evidence type="ECO:0000256" key="8">
    <source>
        <dbReference type="ARBA" id="ARBA00022786"/>
    </source>
</evidence>
<keyword evidence="6" id="KW-0677">Repeat</keyword>
<comment type="cofactor">
    <cofactor evidence="2">
        <name>Zn(2+)</name>
        <dbReference type="ChEBI" id="CHEBI:29105"/>
    </cofactor>
</comment>
<evidence type="ECO:0000256" key="3">
    <source>
        <dbReference type="ARBA" id="ARBA00012251"/>
    </source>
</evidence>
<proteinExistence type="predicted"/>
<dbReference type="GO" id="GO:0005737">
    <property type="term" value="C:cytoplasm"/>
    <property type="evidence" value="ECO:0000318"/>
    <property type="project" value="GO_Central"/>
</dbReference>
<dbReference type="OMA" id="DCATANN"/>
<dbReference type="InterPro" id="IPR029472">
    <property type="entry name" value="Copia-like_N"/>
</dbReference>
<dbReference type="GO" id="GO:0061630">
    <property type="term" value="F:ubiquitin protein ligase activity"/>
    <property type="evidence" value="ECO:0000318"/>
    <property type="project" value="GO_Central"/>
</dbReference>
<dbReference type="GO" id="GO:0031624">
    <property type="term" value="F:ubiquitin conjugating enzyme binding"/>
    <property type="evidence" value="ECO:0000318"/>
    <property type="project" value="GO_Central"/>
</dbReference>
<keyword evidence="5" id="KW-0479">Metal-binding</keyword>
<dbReference type="InterPro" id="IPR031127">
    <property type="entry name" value="E3_UB_ligase_RBR"/>
</dbReference>
<dbReference type="CDD" id="cd22582">
    <property type="entry name" value="BRcat_RBR_unk"/>
    <property type="match status" value="1"/>
</dbReference>
<gene>
    <name evidence="11" type="ORF">T459_34230</name>
</gene>
<evidence type="ECO:0000313" key="12">
    <source>
        <dbReference type="Proteomes" id="UP000222542"/>
    </source>
</evidence>
<comment type="catalytic activity">
    <reaction evidence="1">
        <text>[E2 ubiquitin-conjugating enzyme]-S-ubiquitinyl-L-cysteine + [acceptor protein]-L-lysine = [E2 ubiquitin-conjugating enzyme]-L-cysteine + [acceptor protein]-N(6)-ubiquitinyl-L-lysine.</text>
        <dbReference type="EC" id="2.3.2.31"/>
    </reaction>
</comment>
<keyword evidence="12" id="KW-1185">Reference proteome</keyword>
<dbReference type="PROSITE" id="PS51873">
    <property type="entry name" value="TRIAD"/>
    <property type="match status" value="1"/>
</dbReference>
<dbReference type="GO" id="GO:0016567">
    <property type="term" value="P:protein ubiquitination"/>
    <property type="evidence" value="ECO:0007669"/>
    <property type="project" value="UniProtKB-UniPathway"/>
</dbReference>
<dbReference type="SUPFAM" id="SSF57850">
    <property type="entry name" value="RING/U-box"/>
    <property type="match status" value="2"/>
</dbReference>
<dbReference type="UniPathway" id="UPA00143"/>
<dbReference type="EC" id="2.3.2.31" evidence="3"/>
<dbReference type="InterPro" id="IPR013083">
    <property type="entry name" value="Znf_RING/FYVE/PHD"/>
</dbReference>
<dbReference type="SMART" id="SM00647">
    <property type="entry name" value="IBR"/>
    <property type="match status" value="1"/>
</dbReference>
<reference evidence="11 12" key="1">
    <citation type="journal article" date="2014" name="Nat. Genet.">
        <title>Genome sequence of the hot pepper provides insights into the evolution of pungency in Capsicum species.</title>
        <authorList>
            <person name="Kim S."/>
            <person name="Park M."/>
            <person name="Yeom S.I."/>
            <person name="Kim Y.M."/>
            <person name="Lee J.M."/>
            <person name="Lee H.A."/>
            <person name="Seo E."/>
            <person name="Choi J."/>
            <person name="Cheong K."/>
            <person name="Kim K.T."/>
            <person name="Jung K."/>
            <person name="Lee G.W."/>
            <person name="Oh S.K."/>
            <person name="Bae C."/>
            <person name="Kim S.B."/>
            <person name="Lee H.Y."/>
            <person name="Kim S.Y."/>
            <person name="Kim M.S."/>
            <person name="Kang B.C."/>
            <person name="Jo Y.D."/>
            <person name="Yang H.B."/>
            <person name="Jeong H.J."/>
            <person name="Kang W.H."/>
            <person name="Kwon J.K."/>
            <person name="Shin C."/>
            <person name="Lim J.Y."/>
            <person name="Park J.H."/>
            <person name="Huh J.H."/>
            <person name="Kim J.S."/>
            <person name="Kim B.D."/>
            <person name="Cohen O."/>
            <person name="Paran I."/>
            <person name="Suh M.C."/>
            <person name="Lee S.B."/>
            <person name="Kim Y.K."/>
            <person name="Shin Y."/>
            <person name="Noh S.J."/>
            <person name="Park J."/>
            <person name="Seo Y.S."/>
            <person name="Kwon S.Y."/>
            <person name="Kim H.A."/>
            <person name="Park J.M."/>
            <person name="Kim H.J."/>
            <person name="Choi S.B."/>
            <person name="Bosland P.W."/>
            <person name="Reeves G."/>
            <person name="Jo S.H."/>
            <person name="Lee B.W."/>
            <person name="Cho H.T."/>
            <person name="Choi H.S."/>
            <person name="Lee M.S."/>
            <person name="Yu Y."/>
            <person name="Do Choi Y."/>
            <person name="Park B.S."/>
            <person name="van Deynze A."/>
            <person name="Ashrafi H."/>
            <person name="Hill T."/>
            <person name="Kim W.T."/>
            <person name="Pai H.S."/>
            <person name="Ahn H.K."/>
            <person name="Yeam I."/>
            <person name="Giovannoni J.J."/>
            <person name="Rose J.K."/>
            <person name="Sorensen I."/>
            <person name="Lee S.J."/>
            <person name="Kim R.W."/>
            <person name="Choi I.Y."/>
            <person name="Choi B.S."/>
            <person name="Lim J.S."/>
            <person name="Lee Y.H."/>
            <person name="Choi D."/>
        </authorList>
    </citation>
    <scope>NUCLEOTIDE SEQUENCE [LARGE SCALE GENOMIC DNA]</scope>
    <source>
        <strain evidence="12">cv. CM334</strain>
    </source>
</reference>
<organism evidence="11 12">
    <name type="scientific">Capsicum annuum</name>
    <name type="common">Capsicum pepper</name>
    <dbReference type="NCBI Taxonomy" id="4072"/>
    <lineage>
        <taxon>Eukaryota</taxon>
        <taxon>Viridiplantae</taxon>
        <taxon>Streptophyta</taxon>
        <taxon>Embryophyta</taxon>
        <taxon>Tracheophyta</taxon>
        <taxon>Spermatophyta</taxon>
        <taxon>Magnoliopsida</taxon>
        <taxon>eudicotyledons</taxon>
        <taxon>Gunneridae</taxon>
        <taxon>Pentapetalae</taxon>
        <taxon>asterids</taxon>
        <taxon>lamiids</taxon>
        <taxon>Solanales</taxon>
        <taxon>Solanaceae</taxon>
        <taxon>Solanoideae</taxon>
        <taxon>Capsiceae</taxon>
        <taxon>Capsicum</taxon>
    </lineage>
</organism>
<dbReference type="Proteomes" id="UP000222542">
    <property type="component" value="Unassembled WGS sequence"/>
</dbReference>
<dbReference type="STRING" id="4072.A0A2G2XWN4"/>
<dbReference type="Pfam" id="PF01485">
    <property type="entry name" value="IBR"/>
    <property type="match status" value="1"/>
</dbReference>
<dbReference type="EMBL" id="AYRZ02000109">
    <property type="protein sequence ID" value="PHT61917.1"/>
    <property type="molecule type" value="Genomic_DNA"/>
</dbReference>
<comment type="caution">
    <text evidence="11">The sequence shown here is derived from an EMBL/GenBank/DDBJ whole genome shotgun (WGS) entry which is preliminary data.</text>
</comment>
<keyword evidence="7" id="KW-0863">Zinc-finger</keyword>